<dbReference type="InterPro" id="IPR011050">
    <property type="entry name" value="Pectin_lyase_fold/virulence"/>
</dbReference>
<dbReference type="RefSeq" id="WP_306941726.1">
    <property type="nucleotide sequence ID" value="NZ_CP132976.1"/>
</dbReference>
<organism evidence="2 3">
    <name type="scientific">Achromobacter seleniivolatilans</name>
    <dbReference type="NCBI Taxonomy" id="3047478"/>
    <lineage>
        <taxon>Bacteria</taxon>
        <taxon>Pseudomonadati</taxon>
        <taxon>Pseudomonadota</taxon>
        <taxon>Betaproteobacteria</taxon>
        <taxon>Burkholderiales</taxon>
        <taxon>Alcaligenaceae</taxon>
        <taxon>Achromobacter</taxon>
    </lineage>
</organism>
<dbReference type="SMART" id="SM00912">
    <property type="entry name" value="Haemagg_act"/>
    <property type="match status" value="1"/>
</dbReference>
<evidence type="ECO:0000313" key="2">
    <source>
        <dbReference type="EMBL" id="WMD19452.1"/>
    </source>
</evidence>
<evidence type="ECO:0000259" key="1">
    <source>
        <dbReference type="SMART" id="SM00912"/>
    </source>
</evidence>
<dbReference type="InterPro" id="IPR012334">
    <property type="entry name" value="Pectin_lyas_fold"/>
</dbReference>
<gene>
    <name evidence="2" type="ORF">RAS12_22950</name>
</gene>
<dbReference type="Pfam" id="PF05860">
    <property type="entry name" value="TPS"/>
    <property type="match status" value="1"/>
</dbReference>
<keyword evidence="3" id="KW-1185">Reference proteome</keyword>
<dbReference type="InterPro" id="IPR025157">
    <property type="entry name" value="Hemagglutinin_rpt"/>
</dbReference>
<dbReference type="SUPFAM" id="SSF51126">
    <property type="entry name" value="Pectin lyase-like"/>
    <property type="match status" value="1"/>
</dbReference>
<dbReference type="NCBIfam" id="TIGR01731">
    <property type="entry name" value="fil_hemag_20aa"/>
    <property type="match status" value="17"/>
</dbReference>
<protein>
    <submittedName>
        <fullName evidence="2">Hemagglutinin repeat-containing protein</fullName>
    </submittedName>
</protein>
<dbReference type="EMBL" id="CP132976">
    <property type="protein sequence ID" value="WMD19452.1"/>
    <property type="molecule type" value="Genomic_DNA"/>
</dbReference>
<dbReference type="Proteomes" id="UP001234798">
    <property type="component" value="Chromosome"/>
</dbReference>
<evidence type="ECO:0000313" key="3">
    <source>
        <dbReference type="Proteomes" id="UP001234798"/>
    </source>
</evidence>
<dbReference type="InterPro" id="IPR008638">
    <property type="entry name" value="FhaB/CdiA-like_TPS"/>
</dbReference>
<accession>A0ABY9LY98</accession>
<dbReference type="Pfam" id="PF05594">
    <property type="entry name" value="Fil_haemagg"/>
    <property type="match status" value="6"/>
</dbReference>
<dbReference type="Gene3D" id="2.160.20.10">
    <property type="entry name" value="Single-stranded right-handed beta-helix, Pectin lyase-like"/>
    <property type="match status" value="1"/>
</dbReference>
<dbReference type="InterPro" id="IPR010069">
    <property type="entry name" value="CdiA_FHA1_rpt"/>
</dbReference>
<reference evidence="2 3" key="1">
    <citation type="submission" date="2023-08" db="EMBL/GenBank/DDBJ databases">
        <title>Achromobacter seleniivolatilans sp. nov., isolated from seleniferous soil.</title>
        <authorList>
            <person name="Zhang S."/>
            <person name="Li K."/>
            <person name="Peng J."/>
            <person name="Zhao Q."/>
            <person name="Wang H."/>
            <person name="Guo Y."/>
        </authorList>
    </citation>
    <scope>NUCLEOTIDE SEQUENCE [LARGE SCALE GENOMIC DNA]</scope>
    <source>
        <strain evidence="2 3">R39</strain>
    </source>
</reference>
<dbReference type="InterPro" id="IPR008619">
    <property type="entry name" value="Filamentous_hemagglutn_rpt"/>
</dbReference>
<sequence length="2610" mass="266288">MSKLRSVAIWSILITQIWTPVLAQTLPIAVDKSVAGARPIVGVSNGVPVVNIAPPSAGGVSNNRYTQFNVGPSGVVLNNSGGGSQTQLAGQVAGNPMLGNQRAMAILNQVTAPNPSQLMGMLEVAGNRANVIVANPAGITCNGCGFLNADRATLTTGRPVIGADGMLSFDIAAGRLGIEGQGLYGANLSQLDLLARTLEINAQVWADRLTVVAGASRVGYDGLNVSALTGDGAAPRVALDVAALGGMYANSIRLIGTEAGVGVNVGGNLAALTGTLQLSANGDVSIQPSGRLQAATALSVDSKGQVSNAGTVAAGAGLDLRADGNVVNSGGMSAAGNVGINGRQLNNSGNVTAGLQADGSISPLGALNAQVDALLNPGTLVAGGNVNVMAGAMNLSGGKLVAGNALTLDASGNISNRGGAVYGGSVALRAAGVDNASGKITSGGALTGNVAGAIDNRGGTVAATQAVDLRAQSFGNTAGGVVSGDNVALQASGGINNQGGTLQANGKLDVNSAGALNNQDGNLLGGAAEIRAGSLNNQNGVVQADGKLDVASVGVLINQGGGFYGGSADIKMASLANTGGKIVSGDALNLTATGHIGNVGGTVAAQGLVTLNAQSLANTRGIVAGNGITLKTLGALDNSAGLIQADDVLALTAASVNNRDTLANSASGALGLMGKQVTLNAAAVDNQAGRIGAGQDLGVTTGTLNNNSGNVSSNVNAKLAVGNLQNTSGALTAGASLELTTGNLDNTGKIHSGQHLTINADTLTNRAGGEIIAAGNNFLNVGGTLANAGLIDGGYTRIDAGNVTNTGRIYGDRVGIKTPTLLNDANAVIASRGDMDLGVGSLVNREHALIYSAGDLRIGGALDVTGKAAGLAQSIVNVSATIEVAGNADIAAASIQNLNQHFTSEVVEVSRGPKLYYRLENSTELLDGSKLWLCDQVTALCGRDPVTFLDDDAERRLLLPSTKYPESIYGPPFDYVASRRGEAGFSAPIPLAYMPGPVAGSEGCGSGEYGKFCMLEPEVYRYSQEARIWAIFEVAQPSGPLPEWVPLDAPCSTIASCAAEKERRDAFDLELSAFKNAHRALNEKIRAFNADFNSRLVANFFYYQVDEVISESRTLSTDPAKIIVGGNAKFTGAVTNDKSRIIAGGVLSVDGPAVNNMGAEGQRTLERVGYQVRTITSGGGRKENRTDYTDVVAPERIELAVASSTGNTAPPATGNQKPGSTAVAGALAPAKIIEIGLPGKGIVRVVTLPPVIPQSALFQVLHRPDAPYLIATDAQFLGQRPVLSSDYLLQQLNQNPGHILKRLGDGFYEQKLVAEQVMLATGQRFVGDYTDNESQYKALLTAGADFAGKFGLTIGTALTEEQMLHLTSDIVWMVEQTVTLPDGTQQTVLSPQVYLAVQPGDLRGDGTLIAGRDTRIKTAGDVTNTGTIGARNALLVEAENVRNTVGSMQGKTVNLAARNDIDNLAGLLKGDSVTLAAGRDINLTESTQSNASGGVSSTRVDGVARIDAGSLNAQAGRDFNAQAAAISATADARVQAGRDINLTTAEDRYAESYDYGKKNRAEMRSSTDVGTQIAAGGNLTLIAGQDVNAIAAQVSSDKQLAVGAGRDINVLAGDSAGYAYNETYFKQKGFLSSKTTHLKNETELTQAVGSTFGGDSVVMMAGRDMTVVGSNVIGDNDVQIAVGRDLQVLAAEETYRDYQYEKVKKSGMGGGGFSIGYNKQERIDWMKSASGGYTSSTIGSAGGDLIIDAGRDVGVMGSNLLAQDGNIAITGRNVAIVAAVGDAQQHEYHEFKQSGLTIGVAGGVLGATQQIHGTLKQAADAKDGRLAAVKVGQAAYQAVQTDRMLDAANGKDASAAQKEAASAQIQISVGSSKSVSETKRTQETAFGSSVMAGGNVSIIALGENGVAGTGNLSIIGSDLAGKNVLLAATNDLMLLSQAQTSTEVSTNKNSGWKAGVGIGVSDSGSGGGINIFASGYMGSGNANGNGTTYRETQVSARDNLTLISGRDTLLEGAQARADSIRADIGRNLTVVSQQDSDRYDAKQKQVNAGGSFSFGSMTGSAYIGASMGKTKSNYDSVIEQTGLYAGSGGFDIYVGKHTQLDGAVIASDADAAKNLLSTETFGYTDLKNKADYKSTTVGINLGMSGAFDVANKGKALGSGPSGLSFGSTSGSESGTTHAAVAEGTIEVRADKETGHDSLAGLSRDTAGANGSIGKIFDKDKVREQLEFQQAFGQLGMQIAGDITKKLAKDNPDVWGEGKPGKIAVHSIVAAAGAALGGGDVAGAIAGTVAGNLISSTMKDAIDEAMSNLPASIQREAANVVLNALSGAVGGLVGGGSGAGGALSADMFNRQLHPDEKVLANRIAADAKARGVDVTAEQIEAQMRRMDAVLPNGEMYVGVPDVLYGEGGITDDGAIFKKVGQTQDGQTIYMDFPVAGDARLQSLIVSYTSGLEVPTGYFYTPESNRENYWANFGSPSSAVKAPSAMSRHCVTGECAAYMMRFATAADYQDLRNSNADVLAKLATANGRFGAITGTLGLAPGPYSAPFLAASKGAAISGWLLGGLEQAIRPNAAAYWKGGAIDTAVTVVSSAAPNGAILFNEIGEYLKVKYAK</sequence>
<name>A0ABY9LY98_9BURK</name>
<dbReference type="Pfam" id="PF13332">
    <property type="entry name" value="Fil_haemagg_2"/>
    <property type="match status" value="3"/>
</dbReference>
<feature type="domain" description="Filamentous haemagglutinin FhaB/tRNA nuclease CdiA-like TPS" evidence="1">
    <location>
        <begin position="44"/>
        <end position="164"/>
    </location>
</feature>
<dbReference type="NCBIfam" id="TIGR01901">
    <property type="entry name" value="adhes_NPXG"/>
    <property type="match status" value="1"/>
</dbReference>
<proteinExistence type="predicted"/>